<comment type="cofactor">
    <cofactor evidence="1">
        <name>FAD</name>
        <dbReference type="ChEBI" id="CHEBI:57692"/>
    </cofactor>
</comment>
<dbReference type="Gene3D" id="3.30.465.10">
    <property type="match status" value="1"/>
</dbReference>
<dbReference type="GO" id="GO:0071949">
    <property type="term" value="F:FAD binding"/>
    <property type="evidence" value="ECO:0007669"/>
    <property type="project" value="InterPro"/>
</dbReference>
<dbReference type="PROSITE" id="PS00862">
    <property type="entry name" value="OX2_COVAL_FAD"/>
    <property type="match status" value="1"/>
</dbReference>
<keyword evidence="5" id="KW-0560">Oxidoreductase</keyword>
<dbReference type="EMBL" id="PGGM01000017">
    <property type="protein sequence ID" value="PSH59011.1"/>
    <property type="molecule type" value="Genomic_DNA"/>
</dbReference>
<gene>
    <name evidence="7" type="ORF">CU103_26850</name>
</gene>
<evidence type="ECO:0000256" key="5">
    <source>
        <dbReference type="ARBA" id="ARBA00023002"/>
    </source>
</evidence>
<dbReference type="PANTHER" id="PTHR42973:SF39">
    <property type="entry name" value="FAD-BINDING PCMH-TYPE DOMAIN-CONTAINING PROTEIN"/>
    <property type="match status" value="1"/>
</dbReference>
<accession>A0A2P7AXR8</accession>
<dbReference type="InterPro" id="IPR016167">
    <property type="entry name" value="FAD-bd_PCMH_sub1"/>
</dbReference>
<comment type="caution">
    <text evidence="7">The sequence shown here is derived from an EMBL/GenBank/DDBJ whole genome shotgun (WGS) entry which is preliminary data.</text>
</comment>
<dbReference type="Gene3D" id="3.40.462.20">
    <property type="match status" value="1"/>
</dbReference>
<sequence>MIDRRPAAVVRCHGASDVMRAVRLARDNGLLLAVRGGGHNISGNAVCEGGLLIDLSPMRSVRIDPKTRSARVEPGVTLGEFDKEAQAFALATPLGINSTTGVAGLTLGGGFGWLSRKFGFTVDNLTSADVVTADGTLLQANATDNPDLFWGIRGGGGNFGVVTSFEFKLHPIGPEVVSGLIVHPFARARELLAGYRQVAAQAPDELTIWVVLRKAPPLPFLPAETHGKEIVVFAVCYTGEPGKAQEALAPLRALGEPIADVIGPQPYAAWQTAFDPLLTPGAYNYWKSHNFTALSDGLVDTLVDSIGTLPTAECEVFIAQLGGASGRIAADATAFPHRDANFVMNVHTRWREREDQEASIKWARGLFAATAVHATGGVYVNFMPEDETDRVAGAYGSNYARLMALKAKFDPDNLFRLNQNIQPTT</sequence>
<evidence type="ECO:0000256" key="2">
    <source>
        <dbReference type="ARBA" id="ARBA00005466"/>
    </source>
</evidence>
<keyword evidence="4" id="KW-0274">FAD</keyword>
<name>A0A2P7AXR8_9HYPH</name>
<dbReference type="AlphaFoldDB" id="A0A2P7AXR8"/>
<dbReference type="SUPFAM" id="SSF56176">
    <property type="entry name" value="FAD-binding/transporter-associated domain-like"/>
    <property type="match status" value="1"/>
</dbReference>
<dbReference type="InterPro" id="IPR006093">
    <property type="entry name" value="Oxy_OxRdtase_FAD_BS"/>
</dbReference>
<reference evidence="8" key="1">
    <citation type="submission" date="2017-11" db="EMBL/GenBank/DDBJ databases">
        <authorList>
            <person name="Kuznetsova I."/>
            <person name="Sazanova A."/>
            <person name="Chirak E."/>
            <person name="Safronova V."/>
            <person name="Willems A."/>
        </authorList>
    </citation>
    <scope>NUCLEOTIDE SEQUENCE [LARGE SCALE GENOMIC DNA]</scope>
    <source>
        <strain evidence="8">CCBAU 03422</strain>
    </source>
</reference>
<evidence type="ECO:0000313" key="8">
    <source>
        <dbReference type="Proteomes" id="UP000241764"/>
    </source>
</evidence>
<evidence type="ECO:0000256" key="3">
    <source>
        <dbReference type="ARBA" id="ARBA00022630"/>
    </source>
</evidence>
<dbReference type="GO" id="GO:0016491">
    <property type="term" value="F:oxidoreductase activity"/>
    <property type="evidence" value="ECO:0007669"/>
    <property type="project" value="UniProtKB-KW"/>
</dbReference>
<dbReference type="Proteomes" id="UP000241764">
    <property type="component" value="Unassembled WGS sequence"/>
</dbReference>
<dbReference type="InterPro" id="IPR036318">
    <property type="entry name" value="FAD-bd_PCMH-like_sf"/>
</dbReference>
<dbReference type="InterPro" id="IPR006094">
    <property type="entry name" value="Oxid_FAD_bind_N"/>
</dbReference>
<dbReference type="Pfam" id="PF01565">
    <property type="entry name" value="FAD_binding_4"/>
    <property type="match status" value="1"/>
</dbReference>
<organism evidence="7 8">
    <name type="scientific">Phyllobacterium sophorae</name>
    <dbReference type="NCBI Taxonomy" id="1520277"/>
    <lineage>
        <taxon>Bacteria</taxon>
        <taxon>Pseudomonadati</taxon>
        <taxon>Pseudomonadota</taxon>
        <taxon>Alphaproteobacteria</taxon>
        <taxon>Hyphomicrobiales</taxon>
        <taxon>Phyllobacteriaceae</taxon>
        <taxon>Phyllobacterium</taxon>
    </lineage>
</organism>
<evidence type="ECO:0000313" key="7">
    <source>
        <dbReference type="EMBL" id="PSH59011.1"/>
    </source>
</evidence>
<dbReference type="OrthoDB" id="9775082at2"/>
<keyword evidence="3" id="KW-0285">Flavoprotein</keyword>
<keyword evidence="8" id="KW-1185">Reference proteome</keyword>
<dbReference type="PANTHER" id="PTHR42973">
    <property type="entry name" value="BINDING OXIDOREDUCTASE, PUTATIVE (AFU_ORTHOLOGUE AFUA_1G17690)-RELATED"/>
    <property type="match status" value="1"/>
</dbReference>
<dbReference type="InterPro" id="IPR050416">
    <property type="entry name" value="FAD-linked_Oxidoreductase"/>
</dbReference>
<dbReference type="Pfam" id="PF08031">
    <property type="entry name" value="BBE"/>
    <property type="match status" value="1"/>
</dbReference>
<dbReference type="InterPro" id="IPR012951">
    <property type="entry name" value="BBE"/>
</dbReference>
<evidence type="ECO:0000259" key="6">
    <source>
        <dbReference type="PROSITE" id="PS51387"/>
    </source>
</evidence>
<protein>
    <submittedName>
        <fullName evidence="7">FAD-linked oxidase</fullName>
    </submittedName>
</protein>
<evidence type="ECO:0000256" key="1">
    <source>
        <dbReference type="ARBA" id="ARBA00001974"/>
    </source>
</evidence>
<dbReference type="PROSITE" id="PS51387">
    <property type="entry name" value="FAD_PCMH"/>
    <property type="match status" value="1"/>
</dbReference>
<dbReference type="Gene3D" id="3.30.43.10">
    <property type="entry name" value="Uridine Diphospho-n-acetylenolpyruvylglucosamine Reductase, domain 2"/>
    <property type="match status" value="1"/>
</dbReference>
<evidence type="ECO:0000256" key="4">
    <source>
        <dbReference type="ARBA" id="ARBA00022827"/>
    </source>
</evidence>
<proteinExistence type="inferred from homology"/>
<dbReference type="InterPro" id="IPR016166">
    <property type="entry name" value="FAD-bd_PCMH"/>
</dbReference>
<feature type="domain" description="FAD-binding PCMH-type" evidence="6">
    <location>
        <begin position="2"/>
        <end position="172"/>
    </location>
</feature>
<dbReference type="InterPro" id="IPR016169">
    <property type="entry name" value="FAD-bd_PCMH_sub2"/>
</dbReference>
<comment type="similarity">
    <text evidence="2">Belongs to the oxygen-dependent FAD-linked oxidoreductase family.</text>
</comment>